<evidence type="ECO:0000259" key="5">
    <source>
        <dbReference type="PROSITE" id="PS50600"/>
    </source>
</evidence>
<dbReference type="Gene3D" id="3.40.395.10">
    <property type="entry name" value="Adenoviral Proteinase, Chain A"/>
    <property type="match status" value="1"/>
</dbReference>
<dbReference type="GO" id="GO:0008234">
    <property type="term" value="F:cysteine-type peptidase activity"/>
    <property type="evidence" value="ECO:0007669"/>
    <property type="project" value="InterPro"/>
</dbReference>
<dbReference type="PROSITE" id="PS50600">
    <property type="entry name" value="ULP_PROTEASE"/>
    <property type="match status" value="1"/>
</dbReference>
<feature type="compositionally biased region" description="Polar residues" evidence="4">
    <location>
        <begin position="569"/>
        <end position="579"/>
    </location>
</feature>
<name>A0A166R6X6_9AGAM</name>
<sequence>MPLIDDLDNPPTFNKHEWLGKNKIYSPKTLPYFVLEACTKALAVPHKERRHFPSRDITALGLLKKTLPLQSAELNTSKPDAWFSKDAPTSNLDFLLTRKIPSDQLIRELEKISGQSWLDGARSLVDHRFNDSRDRLPLWVLSYWKEMSAVAKAKANWGRAERMLSVGPDTVTPAQSEAVTEAFANANAFLDQLGWDTPVLGLDNQQTTAEFTRLLGDGWLSTGLLQMMVEELSTRAKLDTKIAANTIIAGPHFAQALESARDRELPYARNTTPLLSRYEHDIKSLKKEKLYFPAHVNGNHWITVHVDFTKHEFSYGDSLAGGSAAPTRIMRSVRQWLESQFKGIRWTNKGNSVPIGKQFDSNSCGLCTVNAIAHAVFGDPLWKHSQRAVESAMHWWHSLNVPIPLQPKRIVIPLGEPMDIDAELVDEPDISEAVAFGDHNFTDLKEFALHSAGAAPSSNPPHGSNMSADPVCAASHQSAHSLSHILNPTTHHNKSEPISSSDSNPLPYDSVSLYSSIYGADTSSMDVSSFNGTPVEAPLSPALSICPIPSMDESPSLYSSSYEGDASSMDGSSFDNTPIETPASPAISAHPSVNPPRPPISPTQSDNEPKSDGSLRKLAAKGKGLLGWLKGGSSMKKRKSPSGDVDSDGSEKTNQARKPSKQPKVLKEEKSLNVGISKSATLEREQREQVKNDVFVLYPVKFSKWKVDILAMDKNAVVDEKAVYWVRHSICGKTHKSKRSYDRTWFRRHVNVKCHLLKHPAPAARTPILSQIIEKSAPLQRSFVVTRVTRACPGLTSHDDPRITTYLRRSGASGGGARSITTISKILYNKFFRKLSSTRQKEVITTQHNELKWRNEHTLDRVIATDCLKTVKTSTPDEHPHPCPSCDHILRLPNFRKALAKQVPKDEDFKYQLTELFGRVTGLREIIETADAVNTPCVKFAKGVLSGKFKDLKVFIGLVEAMVMKMDREERDVGMQNFKYPPEYDEFIHVLSIHCPRAHRFLREHLAACTKRSYRDKESREPRIPMNVCDRTFELVDSHLDAIGYTGPIALSCDDTKLFPAWRIYWDAKEESYFLVGGTGEPMRVADPDHLRAVIESANLVQAPKVRLIVAQVPMSKVAPVIVAAIPILDDMGAEKLVEIAVKVIHGLLDRGIKVVSYACDGTESERKLQRLLLEKHTDRVIRHVITNPRDGCPDTVIVIGVFRGQQIVMIQDSKHGLKTFRNNLFSGARLLTFGNHTAIYRHVEEIAFEAGSPLYHRDVHKMDRQDDNAAARLFSAATLQFLVDKHPNYMGEIIYLFVFGELIDAYQNRQIDLQERVKIALRARYFLDHWQTYLKCTGYSESQHFISRELSDISHYLINGLIGLILVYRDTLDGQYPLLPWLHSSEPCEHVFGEARQIIKDFTMLDLFYMLTKLRVKLREAVLSAQSANFTARANGYTHTYQDAKGIDIAELGPRLIREY</sequence>
<feature type="region of interest" description="Disordered" evidence="4">
    <location>
        <begin position="452"/>
        <end position="473"/>
    </location>
</feature>
<dbReference type="EMBL" id="KV417506">
    <property type="protein sequence ID" value="KZP27970.1"/>
    <property type="molecule type" value="Genomic_DNA"/>
</dbReference>
<protein>
    <recommendedName>
        <fullName evidence="5">Ubiquitin-like protease family profile domain-containing protein</fullName>
    </recommendedName>
</protein>
<feature type="compositionally biased region" description="Polar residues" evidence="4">
    <location>
        <begin position="487"/>
        <end position="504"/>
    </location>
</feature>
<evidence type="ECO:0000313" key="7">
    <source>
        <dbReference type="Proteomes" id="UP000076532"/>
    </source>
</evidence>
<keyword evidence="7" id="KW-1185">Reference proteome</keyword>
<dbReference type="Pfam" id="PF02902">
    <property type="entry name" value="Peptidase_C48"/>
    <property type="match status" value="1"/>
</dbReference>
<dbReference type="SUPFAM" id="SSF54001">
    <property type="entry name" value="Cysteine proteinases"/>
    <property type="match status" value="1"/>
</dbReference>
<evidence type="ECO:0000313" key="6">
    <source>
        <dbReference type="EMBL" id="KZP27970.1"/>
    </source>
</evidence>
<feature type="region of interest" description="Disordered" evidence="4">
    <location>
        <begin position="487"/>
        <end position="506"/>
    </location>
</feature>
<organism evidence="6 7">
    <name type="scientific">Athelia psychrophila</name>
    <dbReference type="NCBI Taxonomy" id="1759441"/>
    <lineage>
        <taxon>Eukaryota</taxon>
        <taxon>Fungi</taxon>
        <taxon>Dikarya</taxon>
        <taxon>Basidiomycota</taxon>
        <taxon>Agaricomycotina</taxon>
        <taxon>Agaricomycetes</taxon>
        <taxon>Agaricomycetidae</taxon>
        <taxon>Atheliales</taxon>
        <taxon>Atheliaceae</taxon>
        <taxon>Athelia</taxon>
    </lineage>
</organism>
<feature type="domain" description="Ubiquitin-like protease family profile" evidence="5">
    <location>
        <begin position="204"/>
        <end position="375"/>
    </location>
</feature>
<evidence type="ECO:0000256" key="1">
    <source>
        <dbReference type="ARBA" id="ARBA00005234"/>
    </source>
</evidence>
<dbReference type="Proteomes" id="UP000076532">
    <property type="component" value="Unassembled WGS sequence"/>
</dbReference>
<feature type="region of interest" description="Disordered" evidence="4">
    <location>
        <begin position="554"/>
        <end position="666"/>
    </location>
</feature>
<dbReference type="OrthoDB" id="73076at2759"/>
<feature type="compositionally biased region" description="Low complexity" evidence="4">
    <location>
        <begin position="621"/>
        <end position="634"/>
    </location>
</feature>
<reference evidence="6 7" key="1">
    <citation type="journal article" date="2016" name="Mol. Biol. Evol.">
        <title>Comparative Genomics of Early-Diverging Mushroom-Forming Fungi Provides Insights into the Origins of Lignocellulose Decay Capabilities.</title>
        <authorList>
            <person name="Nagy L.G."/>
            <person name="Riley R."/>
            <person name="Tritt A."/>
            <person name="Adam C."/>
            <person name="Daum C."/>
            <person name="Floudas D."/>
            <person name="Sun H."/>
            <person name="Yadav J.S."/>
            <person name="Pangilinan J."/>
            <person name="Larsson K.H."/>
            <person name="Matsuura K."/>
            <person name="Barry K."/>
            <person name="Labutti K."/>
            <person name="Kuo R."/>
            <person name="Ohm R.A."/>
            <person name="Bhattacharya S.S."/>
            <person name="Shirouzu T."/>
            <person name="Yoshinaga Y."/>
            <person name="Martin F.M."/>
            <person name="Grigoriev I.V."/>
            <person name="Hibbett D.S."/>
        </authorList>
    </citation>
    <scope>NUCLEOTIDE SEQUENCE [LARGE SCALE GENOMIC DNA]</scope>
    <source>
        <strain evidence="6 7">CBS 109695</strain>
    </source>
</reference>
<gene>
    <name evidence="6" type="ORF">FIBSPDRAFT_886192</name>
</gene>
<dbReference type="GO" id="GO:0006508">
    <property type="term" value="P:proteolysis"/>
    <property type="evidence" value="ECO:0007669"/>
    <property type="project" value="UniProtKB-KW"/>
</dbReference>
<dbReference type="GO" id="GO:0019783">
    <property type="term" value="F:ubiquitin-like protein peptidase activity"/>
    <property type="evidence" value="ECO:0007669"/>
    <property type="project" value="UniProtKB-ARBA"/>
</dbReference>
<proteinExistence type="inferred from homology"/>
<dbReference type="InterPro" id="IPR038765">
    <property type="entry name" value="Papain-like_cys_pep_sf"/>
</dbReference>
<evidence type="ECO:0000256" key="2">
    <source>
        <dbReference type="ARBA" id="ARBA00022670"/>
    </source>
</evidence>
<feature type="compositionally biased region" description="Polar residues" evidence="4">
    <location>
        <begin position="456"/>
        <end position="467"/>
    </location>
</feature>
<accession>A0A166R6X6</accession>
<comment type="similarity">
    <text evidence="1">Belongs to the peptidase C48 family.</text>
</comment>
<keyword evidence="2" id="KW-0645">Protease</keyword>
<dbReference type="InterPro" id="IPR003653">
    <property type="entry name" value="Peptidase_C48_C"/>
</dbReference>
<keyword evidence="3" id="KW-0378">Hydrolase</keyword>
<dbReference type="STRING" id="436010.A0A166R6X6"/>
<evidence type="ECO:0000256" key="4">
    <source>
        <dbReference type="SAM" id="MobiDB-lite"/>
    </source>
</evidence>
<evidence type="ECO:0000256" key="3">
    <source>
        <dbReference type="ARBA" id="ARBA00022801"/>
    </source>
</evidence>